<evidence type="ECO:0000313" key="2">
    <source>
        <dbReference type="Proteomes" id="UP001239111"/>
    </source>
</evidence>
<comment type="caution">
    <text evidence="1">The sequence shown here is derived from an EMBL/GenBank/DDBJ whole genome shotgun (WGS) entry which is preliminary data.</text>
</comment>
<dbReference type="EMBL" id="CM056742">
    <property type="protein sequence ID" value="KAJ8675145.1"/>
    <property type="molecule type" value="Genomic_DNA"/>
</dbReference>
<proteinExistence type="predicted"/>
<accession>A0ACC2NV90</accession>
<gene>
    <name evidence="1" type="ORF">QAD02_010931</name>
</gene>
<evidence type="ECO:0000313" key="1">
    <source>
        <dbReference type="EMBL" id="KAJ8675145.1"/>
    </source>
</evidence>
<protein>
    <submittedName>
        <fullName evidence="1">Uncharacterized protein</fullName>
    </submittedName>
</protein>
<reference evidence="1" key="1">
    <citation type="submission" date="2023-04" db="EMBL/GenBank/DDBJ databases">
        <title>A chromosome-level genome assembly of the parasitoid wasp Eretmocerus hayati.</title>
        <authorList>
            <person name="Zhong Y."/>
            <person name="Liu S."/>
            <person name="Liu Y."/>
        </authorList>
    </citation>
    <scope>NUCLEOTIDE SEQUENCE</scope>
    <source>
        <strain evidence="1">ZJU_SS_LIU_2023</strain>
    </source>
</reference>
<organism evidence="1 2">
    <name type="scientific">Eretmocerus hayati</name>
    <dbReference type="NCBI Taxonomy" id="131215"/>
    <lineage>
        <taxon>Eukaryota</taxon>
        <taxon>Metazoa</taxon>
        <taxon>Ecdysozoa</taxon>
        <taxon>Arthropoda</taxon>
        <taxon>Hexapoda</taxon>
        <taxon>Insecta</taxon>
        <taxon>Pterygota</taxon>
        <taxon>Neoptera</taxon>
        <taxon>Endopterygota</taxon>
        <taxon>Hymenoptera</taxon>
        <taxon>Apocrita</taxon>
        <taxon>Proctotrupomorpha</taxon>
        <taxon>Chalcidoidea</taxon>
        <taxon>Aphelinidae</taxon>
        <taxon>Aphelininae</taxon>
        <taxon>Eretmocerus</taxon>
    </lineage>
</organism>
<name>A0ACC2NV90_9HYME</name>
<dbReference type="Proteomes" id="UP001239111">
    <property type="component" value="Chromosome 2"/>
</dbReference>
<sequence>MDSKKLFNFILILTMAECVLTDVCDPSLQQIINYMKSYLSTYQVTVVLDQSQPKLGLFGSNIMKVMIDEFSSVVVDDGAIKKISDTGSSTKLWDEIADQSKLKVGIVEIHDEQEVLLEMRLMIFYMKAYSRNVRGKCIIFLINGRGQSLEPFLRFAWSRDFLDLTVVEWVNKTQTRIFPATENLASEVLVHIFDPFQDKYTKERLSPNTDIFPRKTRNLHDYHLQMQVHVDRRKPGKLKTERDLALIFCLEEVLNFTIVYRYVEHDEKQDRIPPGDISENDAIPQQRADFYFEFFHFWPESNITNGGVKMNDVKIWLSLAVPTSVFEEIQLTIMQKKTTEVEISLNFLKICGVLVVMCLIFLLSSRMMKFDERSWSTVKIAQALLGGPLETRRRIRLGEKILLVTLYFVSIVMMTLTSDELIKMSINKHELLGCTTLEQLADSSTHSYTLKSTKDILLSYSGKDNPKLQKIIDKSILVGSARELLSAAYSDASHNSVYGTLERVEPNNPHVIKFRPGIYLTQLRDTIATKAEYMPVRMNFPLRERFVKVLSRLSETGLIMYHETQNIGHMHNVWARRGLAPQMYPNYEPENDKDEEVFLNLRLLIILVPGYVLGCVVLIWEIFFQSQRPVQFEKLNSKRKRFVRCLVEEAKSKIIKESSCEFDFIQVQLRIMTLGQWEPNNSSRSSVKSKIRKENEDREIMFTEDRPRVFGLLGLDNAHLIAHLKRKRRTSITLISHDGQSTANLR</sequence>
<keyword evidence="2" id="KW-1185">Reference proteome</keyword>